<dbReference type="InterPro" id="IPR022385">
    <property type="entry name" value="Rhs_assc_core"/>
</dbReference>
<feature type="domain" description="Laminin G" evidence="5">
    <location>
        <begin position="438"/>
        <end position="620"/>
    </location>
</feature>
<dbReference type="OrthoDB" id="4981820at2"/>
<evidence type="ECO:0000256" key="2">
    <source>
        <dbReference type="ARBA" id="ARBA00022737"/>
    </source>
</evidence>
<dbReference type="RefSeq" id="WP_143120648.1">
    <property type="nucleotide sequence ID" value="NZ_FONG01000018.1"/>
</dbReference>
<dbReference type="PANTHER" id="PTHR32305:SF15">
    <property type="entry name" value="PROTEIN RHSA-RELATED"/>
    <property type="match status" value="1"/>
</dbReference>
<dbReference type="Pfam" id="PF25023">
    <property type="entry name" value="TEN_YD-shell"/>
    <property type="match status" value="1"/>
</dbReference>
<dbReference type="Pfam" id="PF13930">
    <property type="entry name" value="Endonuclea_NS_2"/>
    <property type="match status" value="1"/>
</dbReference>
<evidence type="ECO:0000256" key="1">
    <source>
        <dbReference type="ARBA" id="ARBA00022729"/>
    </source>
</evidence>
<evidence type="ECO:0000313" key="7">
    <source>
        <dbReference type="Proteomes" id="UP000199323"/>
    </source>
</evidence>
<dbReference type="Pfam" id="PF20148">
    <property type="entry name" value="DUF6531"/>
    <property type="match status" value="1"/>
</dbReference>
<dbReference type="InterPro" id="IPR045351">
    <property type="entry name" value="DUF6531"/>
</dbReference>
<dbReference type="InterPro" id="IPR006558">
    <property type="entry name" value="LamG-like"/>
</dbReference>
<keyword evidence="3" id="KW-1015">Disulfide bond</keyword>
<evidence type="ECO:0000313" key="6">
    <source>
        <dbReference type="EMBL" id="SFF55182.1"/>
    </source>
</evidence>
<organism evidence="6 7">
    <name type="scientific">Actinacidiphila alni</name>
    <dbReference type="NCBI Taxonomy" id="380248"/>
    <lineage>
        <taxon>Bacteria</taxon>
        <taxon>Bacillati</taxon>
        <taxon>Actinomycetota</taxon>
        <taxon>Actinomycetes</taxon>
        <taxon>Kitasatosporales</taxon>
        <taxon>Streptomycetaceae</taxon>
        <taxon>Actinacidiphila</taxon>
    </lineage>
</organism>
<keyword evidence="2" id="KW-0677">Repeat</keyword>
<dbReference type="InterPro" id="IPR001791">
    <property type="entry name" value="Laminin_G"/>
</dbReference>
<dbReference type="Pfam" id="PF05593">
    <property type="entry name" value="RHS_repeat"/>
    <property type="match status" value="6"/>
</dbReference>
<name>A0A1I2JK07_9ACTN</name>
<feature type="domain" description="Laminin G" evidence="5">
    <location>
        <begin position="728"/>
        <end position="913"/>
    </location>
</feature>
<dbReference type="PROSITE" id="PS50025">
    <property type="entry name" value="LAM_G_DOMAIN"/>
    <property type="match status" value="2"/>
</dbReference>
<dbReference type="InterPro" id="IPR056823">
    <property type="entry name" value="TEN-like_YD-shell"/>
</dbReference>
<dbReference type="Pfam" id="PF13385">
    <property type="entry name" value="Laminin_G_3"/>
    <property type="match status" value="4"/>
</dbReference>
<dbReference type="InterPro" id="IPR044929">
    <property type="entry name" value="DNA/RNA_non-sp_Endonuclease_sf"/>
</dbReference>
<dbReference type="CDD" id="cd00110">
    <property type="entry name" value="LamG"/>
    <property type="match status" value="2"/>
</dbReference>
<proteinExistence type="predicted"/>
<dbReference type="NCBIfam" id="TIGR03696">
    <property type="entry name" value="Rhs_assc_core"/>
    <property type="match status" value="1"/>
</dbReference>
<dbReference type="Gene3D" id="2.60.120.200">
    <property type="match status" value="4"/>
</dbReference>
<reference evidence="6 7" key="1">
    <citation type="submission" date="2016-10" db="EMBL/GenBank/DDBJ databases">
        <authorList>
            <person name="de Groot N.N."/>
        </authorList>
    </citation>
    <scope>NUCLEOTIDE SEQUENCE [LARGE SCALE GENOMIC DNA]</scope>
    <source>
        <strain evidence="6 7">CGMCC 4.3510</strain>
    </source>
</reference>
<accession>A0A1I2JK07</accession>
<dbReference type="InterPro" id="IPR031325">
    <property type="entry name" value="RHS_repeat"/>
</dbReference>
<feature type="region of interest" description="Disordered" evidence="4">
    <location>
        <begin position="2926"/>
        <end position="2996"/>
    </location>
</feature>
<dbReference type="InterPro" id="IPR050708">
    <property type="entry name" value="T6SS_VgrG/RHS"/>
</dbReference>
<dbReference type="EMBL" id="FONG01000018">
    <property type="protein sequence ID" value="SFF55182.1"/>
    <property type="molecule type" value="Genomic_DNA"/>
</dbReference>
<feature type="region of interest" description="Disordered" evidence="4">
    <location>
        <begin position="2537"/>
        <end position="2559"/>
    </location>
</feature>
<gene>
    <name evidence="6" type="ORF">SAMN05216251_118132</name>
</gene>
<dbReference type="Gene3D" id="2.180.10.10">
    <property type="entry name" value="RHS repeat-associated core"/>
    <property type="match status" value="4"/>
</dbReference>
<keyword evidence="1" id="KW-0732">Signal</keyword>
<evidence type="ECO:0000259" key="5">
    <source>
        <dbReference type="PROSITE" id="PS50025"/>
    </source>
</evidence>
<dbReference type="InterPro" id="IPR044927">
    <property type="entry name" value="Endonuclea_NS_2"/>
</dbReference>
<evidence type="ECO:0000256" key="4">
    <source>
        <dbReference type="SAM" id="MobiDB-lite"/>
    </source>
</evidence>
<dbReference type="STRING" id="380248.SAMN05216251_118132"/>
<dbReference type="NCBIfam" id="TIGR01643">
    <property type="entry name" value="YD_repeat_2x"/>
    <property type="match status" value="11"/>
</dbReference>
<keyword evidence="7" id="KW-1185">Reference proteome</keyword>
<dbReference type="SMART" id="SM00282">
    <property type="entry name" value="LamG"/>
    <property type="match status" value="2"/>
</dbReference>
<dbReference type="SUPFAM" id="SSF49899">
    <property type="entry name" value="Concanavalin A-like lectins/glucanases"/>
    <property type="match status" value="4"/>
</dbReference>
<evidence type="ECO:0000256" key="3">
    <source>
        <dbReference type="ARBA" id="ARBA00023157"/>
    </source>
</evidence>
<sequence length="3142" mass="327279">MYSLAPTLSITAHDADNYPGTALSYSFNLYANGSTTALASSGALATPSWTVPAGKIAYGKTFYWTAQVTDGQAASLWSAPDYFNVPAAPQPLVTAHLGVSPYDSTVKGVDPQMGDYSTQATDASLPGPADGAQSQIVRTYNSLDPGVFKAFGAGWSSLLDMRATPDSDGTGNVLITLADGRQERFGANGDGTFSPPPGDSAILSNPIPGYGDSGYTLIDKSGMRYVFTRQATDPVTGQSYFGITQFGDRNGHGMGFYWSDIDLTLPDGSTVQAWEPITIGYAVDQDNGFNDGVTNGSPEAGYLELSWGVQEVTVGGVQKNVPHVKTVEAFSPSTPSRIAPWTYTYDGTGHLKAVCPPDSETTSSTACTNYSYTSGAQSGSHFSSMIQDSNPTDYWRLNDAAGATAAADNVVINEGLTNATPTNLTFGQSGALAGTSATSAHFNGTSSYLALPDNLLASSSNLAVGLWFNTTQAGGTLFSQQSGKPGTTITTHYTPSIYIGSDGKVHAEFWDGQVTPMASPNAVNDGKWHFVVLSGARTSQTLFLDGRQVATRSGSTITVLGSQPYTTIGAGQLGGTWPALPTANPLGYFSGQIEDTFFLQHPLGLPAVQQEYTSAVLAATELTGSTLPSGKTAFAVGYDAVADRATSVTDQDGGTYQLAAPVTTGSDVGYYGVVRGTRPSYDYPMTEPSGLTSIDQYGIDQPNDGSTDGIYNDVMLGEPGIFGPGGDTAAGFNGTSSYLSLPSAALDDTTGSASVALWFNTKQAGGVLLSYQNGQIGTVLTGKYTPALYIGADGLLHGQLWDGHVAPMASKATVNDGNWHLVVLTASGTTQTLWLDGQKQATRTGLSIAGQAETLGQTTVTVGAGYIAGSWPKPPSNVQGYFDGEIGQVGIYRTDIDQTGVEAALGLYRAKGSATVRTPTTVESVTDPNQATESFTYDPTNGNRTIAVTDVMGHRTTFGYDSMGFQDVSTDPDGHTTSRQHDKFGNVLQTTTCRQANSCQTSYFSYHTNAADPLDPLNGKVLFAADARSGATGTANPAYRTAYTYTAFGALASVTTPPTADYPAGRTTRYTYYTGKETYTDGGGSKHDETFGMVATVTDPRGLVTRYHYADGYGAGEVSELIGPSGETTYSVYDTLGRLSTQTVGSDSFPVSFDSIGQIHGGVSTTYAYDYLNRIVTKTGPATTDAVTGKSHTPRTEFGYDVDGRPVSEAVSDSTGGDATRTTITAYDDSDRVESVTDPAGLTTSYTYDEFGRKSTESDPDGVTYAYGYSPIGQLTTTTLKHWIGDPTTPSTATDLVTESRSYDPAGRLASVTDSMGRTTKYNYFDDDLLQSETVASGTTSAQTDKAYDYDAAGNVIWECDVWEDGSCARPTQYTVDQAGRTTRTVVDPSGANRTTVNTFDPDNNVLSQLLTGSGGDTRQIGFAYDALGNTTSQSVRTDASGPAGYWPLNEGAVTASDSSGNGFTGTPSAGVSWSAPGGNYAHFDGASGAVLTSGTPVVDTTKDFSVSAWAYLDSTSTTKDFTVVSQQGNQNSAFQIQYNHTTKTWGFVRPSSDTASPSATYNATATAPATAGVWTHLVAEYDAALGWMSFWVNGVQVSGVCQTCSDTLVIDPTPMASTSGVAIGRAKAAGAAVNFFPGRIRDVQLYSRDLSNNEVSELYVSGHTPEQSPVALGAAGWWKLDDGESAGAADLSGAGNPGKLNSATSWSSDNGGAAVFGGGGEIATVGPVADTSKSFSVSAWAKIAATPAGSWQTVVSQQGNTAAGFSLDYNPTAGRWAFDRATTDASAPATVGANSTAAPALNTWTHLVGTYDAPTGKLTLYVNGVAQGTASDTTPIASAGPLAIGRGYANGAAANRFNGSISKVQVYKRVLSAAEVGSLHTNGGTAGSAPLVTTTTYDERGLPTSTTDPRGNAAGATAADHTTRYTYDEAGQLVTTSYPEVAAETNGSDPQQIVPVTMAGYDTFGEQTESDDADGMISTSTFDPDGRLLAASQPAYTPPGASTAITPTTYYTYDGMGRPLTAEDPLGHTAHYVYDQLGNQVQETLPGGYVTHVGYDTDGEVLNTTDPAGAQTQATYNPLGQQITATQVERVPQPAVYTSTYGYDALGNRTTVTDPSQHTTTTGYNTLGEPITVKDPLGNTTKYTYDAAGQVVKSIAADGSATVFAYDLAERLLSTTQLDVNGVATSSTSNGYDADGNVVSATDARQHTSTASFDALNRTVSQTQPATATTSITTGFGYDAAGLETRYKDPNGNSTISTYNSLGLLESTADPSVTGQTAAADRTTTYAYDADGRPTTITRPGGVVLNNTYDVNGLLKTQSGSGAESATVTRSYTYDAAGRPTSVSTPDGSDGFGYDDRGLVVSMTGPSGSASYSYDENGQITSRTDATGTSSFSYDDDQQLNSETDPLTGTTIGIEYNSVHQPKKITYGTGGPTRSYGYDSEHRLKTDVLTNPQNATESSTTYGYNTNGQITSKDVVGGVGAGSSTYDYDFAGRLTSSTSGGASTGYGYDADGNRTSAGTVSATYNARDQLISVTNGSTSSSYSYTPRGSMASTTTDGSTITVSSDAYDEETATSDGSTYTYDGLGRLATVHSGGQNATFTYGDASNNAVSDGTDKFGRDADGGLISMADADGGDARFALRNSHGDITGSFTGTGSTLTGSVAYDPFGRATAASGDRTSLGYQGGWTDPGTGNVNAAARWYNPVNGNFTSADTVSNSPTPAVAANPYAYADDDPLDAGDTSGHDACTSDDLKAQEREWEAQAARAAAAAKASLEAFTKNFFASVAQMKRDNAAAQRRRDAENRAFNERIAQQSAQFEAEFNAAMNAPFATHSTYSPDGLPQTHNSSSYSGYSAFSGGHVPSSTSSASSGGGFNWGLAGAWSAVATTVPIAGKVTFDWLTSSAAEEVYAGLGELFSPFSYATQDCGANGVPTRPGQQNLGGSNPAPVLGTTPNEDTTSAISHAASSAVAATDTSTTTAEDEAEDKQPDYCNTGASRNAKGNITYMPRHRQGAFCVASGAFGDLSQSDYTGAERPRLRFQLPGFGDLPEDNKARGHLIGYAFGGSNKDTRNFVALYQQANQSMFDYAESPVLQAIKNGGHEFVQVTPVYGIPGDPIPTTVVFVAFGTIDETCVVYNKPTGGTVC</sequence>
<feature type="compositionally biased region" description="Low complexity" evidence="4">
    <location>
        <begin position="2954"/>
        <end position="2976"/>
    </location>
</feature>
<dbReference type="Gene3D" id="3.40.570.10">
    <property type="entry name" value="Extracellular Endonuclease, subunit A"/>
    <property type="match status" value="1"/>
</dbReference>
<feature type="region of interest" description="Disordered" evidence="4">
    <location>
        <begin position="1183"/>
        <end position="1219"/>
    </location>
</feature>
<dbReference type="InterPro" id="IPR006530">
    <property type="entry name" value="YD"/>
</dbReference>
<dbReference type="Proteomes" id="UP000199323">
    <property type="component" value="Unassembled WGS sequence"/>
</dbReference>
<dbReference type="PANTHER" id="PTHR32305">
    <property type="match status" value="1"/>
</dbReference>
<dbReference type="SMART" id="SM00560">
    <property type="entry name" value="LamGL"/>
    <property type="match status" value="2"/>
</dbReference>
<feature type="region of interest" description="Disordered" evidence="4">
    <location>
        <begin position="2371"/>
        <end position="2407"/>
    </location>
</feature>
<dbReference type="InterPro" id="IPR013320">
    <property type="entry name" value="ConA-like_dom_sf"/>
</dbReference>
<feature type="region of interest" description="Disordered" evidence="4">
    <location>
        <begin position="2727"/>
        <end position="2749"/>
    </location>
</feature>
<protein>
    <submittedName>
        <fullName evidence="6">RHS repeat-associated core domain-containing protein</fullName>
    </submittedName>
</protein>